<protein>
    <submittedName>
        <fullName evidence="9">Acyltransferase</fullName>
    </submittedName>
</protein>
<dbReference type="PANTHER" id="PTHR40074:SF2">
    <property type="entry name" value="O-ACETYLTRANSFERASE WECH"/>
    <property type="match status" value="1"/>
</dbReference>
<evidence type="ECO:0000256" key="1">
    <source>
        <dbReference type="ARBA" id="ARBA00004651"/>
    </source>
</evidence>
<evidence type="ECO:0000256" key="2">
    <source>
        <dbReference type="ARBA" id="ARBA00007400"/>
    </source>
</evidence>
<sequence length="336" mass="40095">MAESKTYLNYIHNFRGIAIIFVVGGHILYGWHDKSSIGYQIINSVFQNGTVLFIFIAGYLFQHLSKRFEYRSYLEKKVTNVLLPYLIVSLPILLLRVYSGTPEYLLEIEPDYANWSVARRCFWLLMTGAHLLPLWFVPMITLFYLCAPLLLAIDRRPRYYWILILLVIVSLLVPRKELENIPRMFIHFLSVYVFGMFCSHYKNELLEFSKRWWRPLTALTVVVVVVSLFNIPLYDQMMYVQKMLLCWFFIYWLWRWDAYVPKVTAFLAEISFGIFFLHFYFVIGLRYVQEQVLHIHIPQIVLYWSIQFVGVMVTTSVFIWIMQKIFGKRSRMLIGC</sequence>
<comment type="caution">
    <text evidence="9">The sequence shown here is derived from an EMBL/GenBank/DDBJ whole genome shotgun (WGS) entry which is preliminary data.</text>
</comment>
<feature type="transmembrane region" description="Helical" evidence="7">
    <location>
        <begin position="82"/>
        <end position="99"/>
    </location>
</feature>
<feature type="transmembrane region" description="Helical" evidence="7">
    <location>
        <begin position="132"/>
        <end position="152"/>
    </location>
</feature>
<comment type="similarity">
    <text evidence="2">Belongs to the acyltransferase 3 family.</text>
</comment>
<feature type="transmembrane region" description="Helical" evidence="7">
    <location>
        <begin position="300"/>
        <end position="322"/>
    </location>
</feature>
<evidence type="ECO:0000259" key="8">
    <source>
        <dbReference type="Pfam" id="PF01757"/>
    </source>
</evidence>
<evidence type="ECO:0000313" key="10">
    <source>
        <dbReference type="Proteomes" id="UP001319180"/>
    </source>
</evidence>
<keyword evidence="10" id="KW-1185">Reference proteome</keyword>
<evidence type="ECO:0000256" key="6">
    <source>
        <dbReference type="ARBA" id="ARBA00023136"/>
    </source>
</evidence>
<keyword evidence="9" id="KW-0808">Transferase</keyword>
<keyword evidence="3" id="KW-1003">Cell membrane</keyword>
<dbReference type="GO" id="GO:0016413">
    <property type="term" value="F:O-acetyltransferase activity"/>
    <property type="evidence" value="ECO:0007669"/>
    <property type="project" value="TreeGrafter"/>
</dbReference>
<feature type="domain" description="Acyltransferase 3" evidence="8">
    <location>
        <begin position="9"/>
        <end position="321"/>
    </location>
</feature>
<dbReference type="InterPro" id="IPR002656">
    <property type="entry name" value="Acyl_transf_3_dom"/>
</dbReference>
<feature type="transmembrane region" description="Helical" evidence="7">
    <location>
        <begin position="237"/>
        <end position="254"/>
    </location>
</feature>
<evidence type="ECO:0000256" key="5">
    <source>
        <dbReference type="ARBA" id="ARBA00022989"/>
    </source>
</evidence>
<evidence type="ECO:0000256" key="3">
    <source>
        <dbReference type="ARBA" id="ARBA00022475"/>
    </source>
</evidence>
<evidence type="ECO:0000256" key="7">
    <source>
        <dbReference type="SAM" id="Phobius"/>
    </source>
</evidence>
<keyword evidence="6 7" id="KW-0472">Membrane</keyword>
<feature type="transmembrane region" description="Helical" evidence="7">
    <location>
        <begin position="12"/>
        <end position="31"/>
    </location>
</feature>
<dbReference type="RefSeq" id="WP_254089624.1">
    <property type="nucleotide sequence ID" value="NZ_JAHESC010000008.1"/>
</dbReference>
<reference evidence="9 10" key="1">
    <citation type="submission" date="2021-05" db="EMBL/GenBank/DDBJ databases">
        <title>A Polyphasic approach of four new species of the genus Ohtaekwangia: Ohtaekwangia histidinii sp. nov., Ohtaekwangia cretensis sp. nov., Ohtaekwangia indiensis sp. nov., Ohtaekwangia reichenbachii sp. nov. from diverse environment.</title>
        <authorList>
            <person name="Octaviana S."/>
        </authorList>
    </citation>
    <scope>NUCLEOTIDE SEQUENCE [LARGE SCALE GENOMIC DNA]</scope>
    <source>
        <strain evidence="9 10">PWU37</strain>
    </source>
</reference>
<dbReference type="PANTHER" id="PTHR40074">
    <property type="entry name" value="O-ACETYLTRANSFERASE WECH"/>
    <property type="match status" value="1"/>
</dbReference>
<dbReference type="GO" id="GO:0005886">
    <property type="term" value="C:plasma membrane"/>
    <property type="evidence" value="ECO:0007669"/>
    <property type="project" value="UniProtKB-SubCell"/>
</dbReference>
<dbReference type="EMBL" id="JAHESC010000008">
    <property type="protein sequence ID" value="MBT1686386.1"/>
    <property type="molecule type" value="Genomic_DNA"/>
</dbReference>
<dbReference type="Proteomes" id="UP001319180">
    <property type="component" value="Unassembled WGS sequence"/>
</dbReference>
<gene>
    <name evidence="9" type="ORF">KK078_07460</name>
</gene>
<keyword evidence="9" id="KW-0012">Acyltransferase</keyword>
<proteinExistence type="inferred from homology"/>
<keyword evidence="4 7" id="KW-0812">Transmembrane</keyword>
<feature type="transmembrane region" description="Helical" evidence="7">
    <location>
        <begin position="212"/>
        <end position="231"/>
    </location>
</feature>
<comment type="subcellular location">
    <subcellularLocation>
        <location evidence="1">Cell membrane</location>
        <topology evidence="1">Multi-pass membrane protein</topology>
    </subcellularLocation>
</comment>
<evidence type="ECO:0000313" key="9">
    <source>
        <dbReference type="EMBL" id="MBT1686386.1"/>
    </source>
</evidence>
<dbReference type="Pfam" id="PF01757">
    <property type="entry name" value="Acyl_transf_3"/>
    <property type="match status" value="1"/>
</dbReference>
<feature type="transmembrane region" description="Helical" evidence="7">
    <location>
        <begin position="159"/>
        <end position="175"/>
    </location>
</feature>
<dbReference type="AlphaFoldDB" id="A0AAP2D6Q1"/>
<dbReference type="GO" id="GO:0009246">
    <property type="term" value="P:enterobacterial common antigen biosynthetic process"/>
    <property type="evidence" value="ECO:0007669"/>
    <property type="project" value="TreeGrafter"/>
</dbReference>
<organism evidence="9 10">
    <name type="scientific">Dawidia soli</name>
    <dbReference type="NCBI Taxonomy" id="2782352"/>
    <lineage>
        <taxon>Bacteria</taxon>
        <taxon>Pseudomonadati</taxon>
        <taxon>Bacteroidota</taxon>
        <taxon>Cytophagia</taxon>
        <taxon>Cytophagales</taxon>
        <taxon>Chryseotaleaceae</taxon>
        <taxon>Dawidia</taxon>
    </lineage>
</organism>
<feature type="transmembrane region" description="Helical" evidence="7">
    <location>
        <begin position="37"/>
        <end position="61"/>
    </location>
</feature>
<evidence type="ECO:0000256" key="4">
    <source>
        <dbReference type="ARBA" id="ARBA00022692"/>
    </source>
</evidence>
<feature type="transmembrane region" description="Helical" evidence="7">
    <location>
        <begin position="181"/>
        <end position="200"/>
    </location>
</feature>
<name>A0AAP2D6Q1_9BACT</name>
<feature type="transmembrane region" description="Helical" evidence="7">
    <location>
        <begin position="266"/>
        <end position="288"/>
    </location>
</feature>
<accession>A0AAP2D6Q1</accession>
<keyword evidence="5 7" id="KW-1133">Transmembrane helix</keyword>